<evidence type="ECO:0000313" key="2">
    <source>
        <dbReference type="EMBL" id="CAG6651164.1"/>
    </source>
</evidence>
<dbReference type="EMBL" id="HBUF01166016">
    <property type="protein sequence ID" value="CAG6651162.1"/>
    <property type="molecule type" value="Transcribed_RNA"/>
</dbReference>
<reference evidence="2" key="1">
    <citation type="submission" date="2021-05" db="EMBL/GenBank/DDBJ databases">
        <authorList>
            <person name="Alioto T."/>
            <person name="Alioto T."/>
            <person name="Gomez Garrido J."/>
        </authorList>
    </citation>
    <scope>NUCLEOTIDE SEQUENCE</scope>
</reference>
<keyword evidence="1" id="KW-0732">Signal</keyword>
<feature type="chain" id="PRO_5036261893" evidence="1">
    <location>
        <begin position="23"/>
        <end position="112"/>
    </location>
</feature>
<evidence type="ECO:0000256" key="1">
    <source>
        <dbReference type="SAM" id="SignalP"/>
    </source>
</evidence>
<sequence>MFPGENNMAVILAAMFLGRALIRFPILTDGPFGSCLADSLDPENGIWKIWGFENYPDDTNLYPGNSPLFSAKKIFYCLFFYCSIKKPGLTLSNACHWPFREGMRGVLSRLSI</sequence>
<feature type="signal peptide" evidence="1">
    <location>
        <begin position="1"/>
        <end position="22"/>
    </location>
</feature>
<accession>A0A8D8RLT2</accession>
<organism evidence="2">
    <name type="scientific">Cacopsylla melanoneura</name>
    <dbReference type="NCBI Taxonomy" id="428564"/>
    <lineage>
        <taxon>Eukaryota</taxon>
        <taxon>Metazoa</taxon>
        <taxon>Ecdysozoa</taxon>
        <taxon>Arthropoda</taxon>
        <taxon>Hexapoda</taxon>
        <taxon>Insecta</taxon>
        <taxon>Pterygota</taxon>
        <taxon>Neoptera</taxon>
        <taxon>Paraneoptera</taxon>
        <taxon>Hemiptera</taxon>
        <taxon>Sternorrhyncha</taxon>
        <taxon>Psylloidea</taxon>
        <taxon>Psyllidae</taxon>
        <taxon>Psyllinae</taxon>
        <taxon>Cacopsylla</taxon>
    </lineage>
</organism>
<protein>
    <submittedName>
        <fullName evidence="2">Uncharacterized protein</fullName>
    </submittedName>
</protein>
<name>A0A8D8RLT2_9HEMI</name>
<dbReference type="EMBL" id="HBUF01166018">
    <property type="protein sequence ID" value="CAG6651164.1"/>
    <property type="molecule type" value="Transcribed_RNA"/>
</dbReference>
<proteinExistence type="predicted"/>
<dbReference type="EMBL" id="HBUF01166017">
    <property type="protein sequence ID" value="CAG6651163.1"/>
    <property type="molecule type" value="Transcribed_RNA"/>
</dbReference>
<dbReference type="AlphaFoldDB" id="A0A8D8RLT2"/>